<sequence>MSAAEALFADLRAAILTGELPVGTRLPSEAALAERHGVSRSVVREALRSCHALGLTQARTGAGSFVVKDSLGPDPVFANYAAHELLEVRPLVEVPAAGWAAARRTPEQAQELQDLLQRMRVEADPGEWARMDARFHALIATCARNRVLESMLAEIRSALTAQSQTLNLIPDRRSRSDDEHARVVEAVVAGRVEAATEAMRAHLGQVRQALSRLTG</sequence>
<dbReference type="Proteomes" id="UP001589748">
    <property type="component" value="Unassembled WGS sequence"/>
</dbReference>
<keyword evidence="2" id="KW-0238">DNA-binding</keyword>
<evidence type="ECO:0000256" key="3">
    <source>
        <dbReference type="ARBA" id="ARBA00023163"/>
    </source>
</evidence>
<keyword evidence="6" id="KW-1185">Reference proteome</keyword>
<dbReference type="PRINTS" id="PR00035">
    <property type="entry name" value="HTHGNTR"/>
</dbReference>
<dbReference type="SUPFAM" id="SSF46785">
    <property type="entry name" value="Winged helix' DNA-binding domain"/>
    <property type="match status" value="1"/>
</dbReference>
<organism evidence="5 6">
    <name type="scientific">Kineococcus gynurae</name>
    <dbReference type="NCBI Taxonomy" id="452979"/>
    <lineage>
        <taxon>Bacteria</taxon>
        <taxon>Bacillati</taxon>
        <taxon>Actinomycetota</taxon>
        <taxon>Actinomycetes</taxon>
        <taxon>Kineosporiales</taxon>
        <taxon>Kineosporiaceae</taxon>
        <taxon>Kineococcus</taxon>
    </lineage>
</organism>
<dbReference type="Gene3D" id="1.20.120.530">
    <property type="entry name" value="GntR ligand-binding domain-like"/>
    <property type="match status" value="1"/>
</dbReference>
<proteinExistence type="predicted"/>
<dbReference type="Pfam" id="PF00392">
    <property type="entry name" value="GntR"/>
    <property type="match status" value="1"/>
</dbReference>
<comment type="caution">
    <text evidence="5">The sequence shown here is derived from an EMBL/GenBank/DDBJ whole genome shotgun (WGS) entry which is preliminary data.</text>
</comment>
<accession>A0ABV5LVS0</accession>
<dbReference type="RefSeq" id="WP_380138051.1">
    <property type="nucleotide sequence ID" value="NZ_JBHLUI010000008.1"/>
</dbReference>
<name>A0ABV5LVS0_9ACTN</name>
<dbReference type="Pfam" id="PF07729">
    <property type="entry name" value="FCD"/>
    <property type="match status" value="1"/>
</dbReference>
<keyword evidence="3" id="KW-0804">Transcription</keyword>
<dbReference type="InterPro" id="IPR000524">
    <property type="entry name" value="Tscrpt_reg_HTH_GntR"/>
</dbReference>
<dbReference type="PANTHER" id="PTHR43537">
    <property type="entry name" value="TRANSCRIPTIONAL REGULATOR, GNTR FAMILY"/>
    <property type="match status" value="1"/>
</dbReference>
<evidence type="ECO:0000256" key="2">
    <source>
        <dbReference type="ARBA" id="ARBA00023125"/>
    </source>
</evidence>
<dbReference type="SMART" id="SM00895">
    <property type="entry name" value="FCD"/>
    <property type="match status" value="1"/>
</dbReference>
<dbReference type="Gene3D" id="1.10.10.10">
    <property type="entry name" value="Winged helix-like DNA-binding domain superfamily/Winged helix DNA-binding domain"/>
    <property type="match status" value="1"/>
</dbReference>
<evidence type="ECO:0000256" key="1">
    <source>
        <dbReference type="ARBA" id="ARBA00023015"/>
    </source>
</evidence>
<dbReference type="SUPFAM" id="SSF48008">
    <property type="entry name" value="GntR ligand-binding domain-like"/>
    <property type="match status" value="1"/>
</dbReference>
<protein>
    <submittedName>
        <fullName evidence="5">FadR/GntR family transcriptional regulator</fullName>
    </submittedName>
</protein>
<keyword evidence="1" id="KW-0805">Transcription regulation</keyword>
<dbReference type="InterPro" id="IPR036390">
    <property type="entry name" value="WH_DNA-bd_sf"/>
</dbReference>
<reference evidence="5 6" key="1">
    <citation type="submission" date="2024-09" db="EMBL/GenBank/DDBJ databases">
        <authorList>
            <person name="Sun Q."/>
            <person name="Mori K."/>
        </authorList>
    </citation>
    <scope>NUCLEOTIDE SEQUENCE [LARGE SCALE GENOMIC DNA]</scope>
    <source>
        <strain evidence="5 6">TISTR 1856</strain>
    </source>
</reference>
<dbReference type="EMBL" id="JBHMDM010000007">
    <property type="protein sequence ID" value="MFB9378196.1"/>
    <property type="molecule type" value="Genomic_DNA"/>
</dbReference>
<dbReference type="InterPro" id="IPR008920">
    <property type="entry name" value="TF_FadR/GntR_C"/>
</dbReference>
<dbReference type="PROSITE" id="PS50949">
    <property type="entry name" value="HTH_GNTR"/>
    <property type="match status" value="1"/>
</dbReference>
<evidence type="ECO:0000259" key="4">
    <source>
        <dbReference type="PROSITE" id="PS50949"/>
    </source>
</evidence>
<dbReference type="CDD" id="cd07377">
    <property type="entry name" value="WHTH_GntR"/>
    <property type="match status" value="1"/>
</dbReference>
<evidence type="ECO:0000313" key="6">
    <source>
        <dbReference type="Proteomes" id="UP001589748"/>
    </source>
</evidence>
<dbReference type="InterPro" id="IPR036388">
    <property type="entry name" value="WH-like_DNA-bd_sf"/>
</dbReference>
<dbReference type="InterPro" id="IPR011711">
    <property type="entry name" value="GntR_C"/>
</dbReference>
<dbReference type="SMART" id="SM00345">
    <property type="entry name" value="HTH_GNTR"/>
    <property type="match status" value="1"/>
</dbReference>
<dbReference type="PANTHER" id="PTHR43537:SF24">
    <property type="entry name" value="GLUCONATE OPERON TRANSCRIPTIONAL REPRESSOR"/>
    <property type="match status" value="1"/>
</dbReference>
<evidence type="ECO:0000313" key="5">
    <source>
        <dbReference type="EMBL" id="MFB9378196.1"/>
    </source>
</evidence>
<gene>
    <name evidence="5" type="ORF">ACFFVI_14590</name>
</gene>
<feature type="domain" description="HTH gntR-type" evidence="4">
    <location>
        <begin position="1"/>
        <end position="69"/>
    </location>
</feature>